<organism evidence="7 8">
    <name type="scientific">Pontivivens nitratireducens</name>
    <dbReference type="NCBI Taxonomy" id="2758038"/>
    <lineage>
        <taxon>Bacteria</taxon>
        <taxon>Pseudomonadati</taxon>
        <taxon>Pseudomonadota</taxon>
        <taxon>Alphaproteobacteria</taxon>
        <taxon>Rhodobacterales</taxon>
        <taxon>Paracoccaceae</taxon>
        <taxon>Pontivivens</taxon>
    </lineage>
</organism>
<reference evidence="7 8" key="1">
    <citation type="submission" date="2020-03" db="EMBL/GenBank/DDBJ databases">
        <title>Complete genome sequence of Monaibacterium sp. ALG8 with diverse plasmids.</title>
        <authorList>
            <person name="Sun C."/>
        </authorList>
    </citation>
    <scope>NUCLEOTIDE SEQUENCE [LARGE SCALE GENOMIC DNA]</scope>
    <source>
        <strain evidence="7 8">ALG8</strain>
    </source>
</reference>
<protein>
    <recommendedName>
        <fullName evidence="6">C-type lysozyme inhibitor domain-containing protein</fullName>
    </recommendedName>
</protein>
<evidence type="ECO:0000256" key="3">
    <source>
        <dbReference type="ARBA" id="ARBA00023139"/>
    </source>
</evidence>
<dbReference type="Gene3D" id="2.40.128.200">
    <property type="match status" value="1"/>
</dbReference>
<sequence length="112" mass="12224">MIRTTLLALTLAVPAQAEISLSLPLGAQTETIVVDHTCTDERDLSVRYITDTDQSLALLSPHGSERLFVAVIAGSGVRYVSGEWEWWSKGNEGTLTNLHTRMAPLPCEANED</sequence>
<dbReference type="Pfam" id="PF09864">
    <property type="entry name" value="MliC"/>
    <property type="match status" value="1"/>
</dbReference>
<keyword evidence="2" id="KW-0472">Membrane</keyword>
<name>A0A6G7VM13_9RHOB</name>
<dbReference type="InterPro" id="IPR018660">
    <property type="entry name" value="MliC"/>
</dbReference>
<dbReference type="RefSeq" id="WP_166190832.1">
    <property type="nucleotide sequence ID" value="NZ_CP049811.1"/>
</dbReference>
<keyword evidence="4" id="KW-0449">Lipoprotein</keyword>
<dbReference type="SUPFAM" id="SSF141488">
    <property type="entry name" value="YdhA-like"/>
    <property type="match status" value="1"/>
</dbReference>
<evidence type="ECO:0000256" key="5">
    <source>
        <dbReference type="SAM" id="SignalP"/>
    </source>
</evidence>
<dbReference type="AlphaFoldDB" id="A0A6G7VM13"/>
<dbReference type="EMBL" id="CP049811">
    <property type="protein sequence ID" value="QIK40888.1"/>
    <property type="molecule type" value="Genomic_DNA"/>
</dbReference>
<dbReference type="InterPro" id="IPR036328">
    <property type="entry name" value="MliC_sf"/>
</dbReference>
<dbReference type="KEGG" id="mon:G8E03_08990"/>
<feature type="chain" id="PRO_5026101631" description="C-type lysozyme inhibitor domain-containing protein" evidence="5">
    <location>
        <begin position="18"/>
        <end position="112"/>
    </location>
</feature>
<evidence type="ECO:0000313" key="8">
    <source>
        <dbReference type="Proteomes" id="UP000500791"/>
    </source>
</evidence>
<keyword evidence="3" id="KW-0564">Palmitate</keyword>
<gene>
    <name evidence="7" type="ORF">G8E03_08990</name>
</gene>
<keyword evidence="8" id="KW-1185">Reference proteome</keyword>
<feature type="domain" description="C-type lysozyme inhibitor" evidence="6">
    <location>
        <begin position="37"/>
        <end position="99"/>
    </location>
</feature>
<evidence type="ECO:0000256" key="1">
    <source>
        <dbReference type="ARBA" id="ARBA00022729"/>
    </source>
</evidence>
<accession>A0A6G7VM13</accession>
<feature type="signal peptide" evidence="5">
    <location>
        <begin position="1"/>
        <end position="17"/>
    </location>
</feature>
<dbReference type="Proteomes" id="UP000500791">
    <property type="component" value="Chromosome"/>
</dbReference>
<evidence type="ECO:0000256" key="4">
    <source>
        <dbReference type="ARBA" id="ARBA00023288"/>
    </source>
</evidence>
<evidence type="ECO:0000259" key="6">
    <source>
        <dbReference type="Pfam" id="PF09864"/>
    </source>
</evidence>
<evidence type="ECO:0000256" key="2">
    <source>
        <dbReference type="ARBA" id="ARBA00023136"/>
    </source>
</evidence>
<evidence type="ECO:0000313" key="7">
    <source>
        <dbReference type="EMBL" id="QIK40888.1"/>
    </source>
</evidence>
<proteinExistence type="predicted"/>
<keyword evidence="1 5" id="KW-0732">Signal</keyword>